<keyword evidence="6" id="KW-0547">Nucleotide-binding</keyword>
<proteinExistence type="inferred from homology"/>
<dbReference type="SUPFAM" id="SSF118116">
    <property type="entry name" value="DNA mismatch repair protein MutL"/>
    <property type="match status" value="1"/>
</dbReference>
<feature type="compositionally biased region" description="Acidic residues" evidence="3">
    <location>
        <begin position="660"/>
        <end position="673"/>
    </location>
</feature>
<dbReference type="InterPro" id="IPR042121">
    <property type="entry name" value="MutL_C_regsub"/>
</dbReference>
<dbReference type="PROSITE" id="PS00058">
    <property type="entry name" value="DNA_MISMATCH_REPAIR_1"/>
    <property type="match status" value="1"/>
</dbReference>
<evidence type="ECO:0000313" key="7">
    <source>
        <dbReference type="Proteomes" id="UP001430584"/>
    </source>
</evidence>
<feature type="compositionally biased region" description="Basic and acidic residues" evidence="3">
    <location>
        <begin position="386"/>
        <end position="404"/>
    </location>
</feature>
<dbReference type="InterPro" id="IPR037198">
    <property type="entry name" value="MutL_C_sf"/>
</dbReference>
<dbReference type="Gene3D" id="3.30.1540.20">
    <property type="entry name" value="MutL, C-terminal domain, dimerisation subdomain"/>
    <property type="match status" value="1"/>
</dbReference>
<feature type="region of interest" description="Disordered" evidence="3">
    <location>
        <begin position="810"/>
        <end position="829"/>
    </location>
</feature>
<dbReference type="PANTHER" id="PTHR10073">
    <property type="entry name" value="DNA MISMATCH REPAIR PROTEIN MLH, PMS, MUTL"/>
    <property type="match status" value="1"/>
</dbReference>
<dbReference type="CDD" id="cd03484">
    <property type="entry name" value="MutL_Trans_hPMS_2_like"/>
    <property type="match status" value="1"/>
</dbReference>
<dbReference type="InterPro" id="IPR042120">
    <property type="entry name" value="MutL_C_dimsub"/>
</dbReference>
<gene>
    <name evidence="6" type="primary">PMS1</name>
    <name evidence="6" type="ORF">SLS55_000888</name>
</gene>
<dbReference type="InterPro" id="IPR014721">
    <property type="entry name" value="Ribsml_uS5_D2-typ_fold_subgr"/>
</dbReference>
<dbReference type="GO" id="GO:0005524">
    <property type="term" value="F:ATP binding"/>
    <property type="evidence" value="ECO:0007669"/>
    <property type="project" value="UniProtKB-KW"/>
</dbReference>
<dbReference type="EMBL" id="JAJVCZ030000001">
    <property type="protein sequence ID" value="KAL0264934.1"/>
    <property type="molecule type" value="Genomic_DNA"/>
</dbReference>
<evidence type="ECO:0000256" key="2">
    <source>
        <dbReference type="ARBA" id="ARBA00022763"/>
    </source>
</evidence>
<evidence type="ECO:0000259" key="5">
    <source>
        <dbReference type="SMART" id="SM01340"/>
    </source>
</evidence>
<feature type="compositionally biased region" description="Basic and acidic residues" evidence="3">
    <location>
        <begin position="443"/>
        <end position="467"/>
    </location>
</feature>
<dbReference type="PANTHER" id="PTHR10073:SF52">
    <property type="entry name" value="MISMATCH REPAIR ENDONUCLEASE PMS2"/>
    <property type="match status" value="1"/>
</dbReference>
<reference evidence="6 7" key="1">
    <citation type="submission" date="2024-02" db="EMBL/GenBank/DDBJ databases">
        <title>De novo assembly and annotation of 12 fungi associated with fruit tree decline syndrome in Ontario, Canada.</title>
        <authorList>
            <person name="Sulman M."/>
            <person name="Ellouze W."/>
            <person name="Ilyukhin E."/>
        </authorList>
    </citation>
    <scope>NUCLEOTIDE SEQUENCE [LARGE SCALE GENOMIC DNA]</scope>
    <source>
        <strain evidence="6 7">FDS-637</strain>
    </source>
</reference>
<feature type="compositionally biased region" description="Basic and acidic residues" evidence="3">
    <location>
        <begin position="820"/>
        <end position="829"/>
    </location>
</feature>
<feature type="compositionally biased region" description="Low complexity" evidence="3">
    <location>
        <begin position="1096"/>
        <end position="1106"/>
    </location>
</feature>
<dbReference type="Pfam" id="PF08676">
    <property type="entry name" value="MutL_C"/>
    <property type="match status" value="1"/>
</dbReference>
<dbReference type="SMART" id="SM01340">
    <property type="entry name" value="DNA_mis_repair"/>
    <property type="match status" value="1"/>
</dbReference>
<comment type="caution">
    <text evidence="6">The sequence shown here is derived from an EMBL/GenBank/DDBJ whole genome shotgun (WGS) entry which is preliminary data.</text>
</comment>
<dbReference type="Gene3D" id="3.30.1370.100">
    <property type="entry name" value="MutL, C-terminal domain, regulatory subdomain"/>
    <property type="match status" value="1"/>
</dbReference>
<dbReference type="GeneID" id="92004973"/>
<keyword evidence="6" id="KW-0067">ATP-binding</keyword>
<evidence type="ECO:0000313" key="6">
    <source>
        <dbReference type="EMBL" id="KAL0264934.1"/>
    </source>
</evidence>
<feature type="domain" description="DNA mismatch repair protein S5" evidence="5">
    <location>
        <begin position="212"/>
        <end position="354"/>
    </location>
</feature>
<feature type="region of interest" description="Disordered" evidence="3">
    <location>
        <begin position="1087"/>
        <end position="1106"/>
    </location>
</feature>
<dbReference type="Gene3D" id="3.30.565.10">
    <property type="entry name" value="Histidine kinase-like ATPase, C-terminal domain"/>
    <property type="match status" value="1"/>
</dbReference>
<dbReference type="SUPFAM" id="SSF54211">
    <property type="entry name" value="Ribosomal protein S5 domain 2-like"/>
    <property type="match status" value="1"/>
</dbReference>
<dbReference type="InterPro" id="IPR002099">
    <property type="entry name" value="MutL/Mlh/PMS"/>
</dbReference>
<feature type="compositionally biased region" description="Basic and acidic residues" evidence="3">
    <location>
        <begin position="687"/>
        <end position="713"/>
    </location>
</feature>
<dbReference type="SUPFAM" id="SSF55874">
    <property type="entry name" value="ATPase domain of HSP90 chaperone/DNA topoisomerase II/histidine kinase"/>
    <property type="match status" value="1"/>
</dbReference>
<feature type="domain" description="MutL C-terminal dimerisation" evidence="4">
    <location>
        <begin position="844"/>
        <end position="1037"/>
    </location>
</feature>
<dbReference type="Pfam" id="PF01119">
    <property type="entry name" value="DNA_mis_repair"/>
    <property type="match status" value="1"/>
</dbReference>
<feature type="region of interest" description="Disordered" evidence="3">
    <location>
        <begin position="379"/>
        <end position="742"/>
    </location>
</feature>
<keyword evidence="7" id="KW-1185">Reference proteome</keyword>
<dbReference type="InterPro" id="IPR038973">
    <property type="entry name" value="MutL/Mlh/Pms-like"/>
</dbReference>
<feature type="compositionally biased region" description="Low complexity" evidence="3">
    <location>
        <begin position="648"/>
        <end position="659"/>
    </location>
</feature>
<dbReference type="RefSeq" id="XP_066637674.1">
    <property type="nucleotide sequence ID" value="XM_066772395.1"/>
</dbReference>
<name>A0ABR3CWP8_9PEZI</name>
<accession>A0ABR3CWP8</accession>
<keyword evidence="2" id="KW-0227">DNA damage</keyword>
<protein>
    <submittedName>
        <fullName evidence="6">ATP-binding mismatch repair protein</fullName>
    </submittedName>
</protein>
<dbReference type="CDD" id="cd16926">
    <property type="entry name" value="HATPase_MutL-MLH-PMS-like"/>
    <property type="match status" value="1"/>
</dbReference>
<feature type="compositionally biased region" description="Acidic residues" evidence="3">
    <location>
        <begin position="722"/>
        <end position="733"/>
    </location>
</feature>
<comment type="similarity">
    <text evidence="1">Belongs to the DNA mismatch repair MutL/HexB family.</text>
</comment>
<organism evidence="6 7">
    <name type="scientific">Diplodia seriata</name>
    <dbReference type="NCBI Taxonomy" id="420778"/>
    <lineage>
        <taxon>Eukaryota</taxon>
        <taxon>Fungi</taxon>
        <taxon>Dikarya</taxon>
        <taxon>Ascomycota</taxon>
        <taxon>Pezizomycotina</taxon>
        <taxon>Dothideomycetes</taxon>
        <taxon>Dothideomycetes incertae sedis</taxon>
        <taxon>Botryosphaeriales</taxon>
        <taxon>Botryosphaeriaceae</taxon>
        <taxon>Diplodia</taxon>
    </lineage>
</organism>
<feature type="compositionally biased region" description="Acidic residues" evidence="3">
    <location>
        <begin position="622"/>
        <end position="641"/>
    </location>
</feature>
<dbReference type="InterPro" id="IPR013507">
    <property type="entry name" value="DNA_mismatch_S5_2-like"/>
</dbReference>
<feature type="compositionally biased region" description="Low complexity" evidence="3">
    <location>
        <begin position="563"/>
        <end position="579"/>
    </location>
</feature>
<dbReference type="NCBIfam" id="TIGR00585">
    <property type="entry name" value="mutl"/>
    <property type="match status" value="1"/>
</dbReference>
<dbReference type="Proteomes" id="UP001430584">
    <property type="component" value="Unassembled WGS sequence"/>
</dbReference>
<dbReference type="SMART" id="SM00853">
    <property type="entry name" value="MutL_C"/>
    <property type="match status" value="1"/>
</dbReference>
<feature type="compositionally biased region" description="Basic and acidic residues" evidence="3">
    <location>
        <begin position="506"/>
        <end position="529"/>
    </location>
</feature>
<dbReference type="Gene3D" id="3.30.230.10">
    <property type="match status" value="1"/>
</dbReference>
<evidence type="ECO:0000259" key="4">
    <source>
        <dbReference type="SMART" id="SM00853"/>
    </source>
</evidence>
<dbReference type="InterPro" id="IPR036890">
    <property type="entry name" value="HATPase_C_sf"/>
</dbReference>
<feature type="compositionally biased region" description="Polar residues" evidence="3">
    <location>
        <begin position="536"/>
        <end position="547"/>
    </location>
</feature>
<dbReference type="Pfam" id="PF13589">
    <property type="entry name" value="HATPase_c_3"/>
    <property type="match status" value="1"/>
</dbReference>
<dbReference type="InterPro" id="IPR014762">
    <property type="entry name" value="DNA_mismatch_repair_CS"/>
</dbReference>
<feature type="region of interest" description="Disordered" evidence="3">
    <location>
        <begin position="863"/>
        <end position="895"/>
    </location>
</feature>
<evidence type="ECO:0000256" key="3">
    <source>
        <dbReference type="SAM" id="MobiDB-lite"/>
    </source>
</evidence>
<sequence>MATIKAIEGRSVHQIQSGQVIVDLCSVVKELVENSLDADVRFKSNGLETIEVQDNGHGISPNDYETIALKHYTSKLSTYNDLSSLQTFGFRGEALSSLCALSKFHILTARATDGPKGTRLDFETSGKLKGTSVAASQKGTTVAVENLFYNLPVRKRELEKNVKREYGKVLGLLHAYACISVGVRFSVSNQAAKGKKVTVFSTKANPTTRENIANVYGAKTLTALIPLDLKLEMTPTTIGTQSAKSWSTQDDPHSREVRLDGHISRPVVGEGRQTPDRQMFFVNSRPCALPQVSKAVNEVYKSFNITQSPFIFANLVMDTNAYDVNVSPDKRTIMLHDQTALLEALKEALIALFNEHDQSVPQAQLGMKKLGQFKPLDFVRQSSTTRESESGGDARHAPSEDHESNNGSSSPRPDKEGDTSASLIQQFVGRDATSRSQLPPAGEVRRKSVEASKDKQKLARFLAKGDEEPGSQPPGDTDDMQLDSSPQSPVLPRAVQDFNERIASQEAKRKQPQEPREPSPESAKDREQEQSIAVIRTSSQKNVQGPVQNAFDRMRPKRAPAETATITIGDKTTTMKIGTPEAKRRRIHTPKHGLQGGLLPSPGKKSGFVSSLKLFQAPGTQADDEDDEISDDASNGEEQEEKSESGNEETPSSSASEQAQEGENDVEMAESSDEASNVDAEEPVADTSEKMDNNSEHHNGAEHEGQNGEDLPRAESPLFVQQEEDEDDEYLDEDEKKAREDARVAEIIAKAEENSARPSNDNMKRATSILKGGVRKTSTLQLIQHLETSVSRIEQTLSQLNEQLGACAKAADEDAVPSDGKTDQTPEERLSLTVSKSDFGRMRIIGQFNLGFILAVRPAATNDDTCRPTPPNLRSSSSSTPAPPSSSSPTSKSDDELFIIDQHASDEKINFERLSTSTVLAPQRLVHPHPLDLTAIEEETILAHPAAFAANGFQLATDTSGDAPVGRRCALLGLPVSRETTFSVADLEELVTLLGETSLVEGAAAKGSRSSIPRPSKVRKMLAMRACRSSIMVGKTLTMRQMERVVRAMGEMDKPWNCPHGRPTMRHLASLKDWGGWREGDGVVGLQDGGGGRAVGQGTTKTTTTTGWGRFVRGERRGVE</sequence>
<evidence type="ECO:0000256" key="1">
    <source>
        <dbReference type="ARBA" id="ARBA00006082"/>
    </source>
</evidence>
<dbReference type="InterPro" id="IPR014790">
    <property type="entry name" value="MutL_C"/>
</dbReference>
<dbReference type="InterPro" id="IPR020568">
    <property type="entry name" value="Ribosomal_Su5_D2-typ_SF"/>
</dbReference>